<name>A0A0F4QV44_9GAMM</name>
<feature type="transmembrane region" description="Helical" evidence="6">
    <location>
        <begin position="43"/>
        <end position="67"/>
    </location>
</feature>
<keyword evidence="3 6" id="KW-0812">Transmembrane</keyword>
<evidence type="ECO:0000313" key="8">
    <source>
        <dbReference type="Proteomes" id="UP000033452"/>
    </source>
</evidence>
<sequence length="208" mass="22637">MSPYLDEFILIALAHFFAVASPGPDFAIVLKQSISHGRRNALMTSAGVGLGILVHVTYCLLGVALVLSQSPELFNAFKYLAGAYLAYMGIQALRASAAPTAPQSAEAEPLTQESGMKALRRGFLVNALNPKATLFFLSLFTLVIDPGTPQSVQLFYGLYMALATWIWFSSLSLVLSKAAVRRFFQRAGHWFDRGIGVILLLLALRLVL</sequence>
<evidence type="ECO:0000256" key="4">
    <source>
        <dbReference type="ARBA" id="ARBA00022989"/>
    </source>
</evidence>
<accession>A0A0F4QV44</accession>
<dbReference type="AlphaFoldDB" id="A0A0F4QV44"/>
<protein>
    <submittedName>
        <fullName evidence="7">Lysine transporter LysE</fullName>
    </submittedName>
</protein>
<dbReference type="PATRIC" id="fig|43658.5.peg.1519"/>
<comment type="caution">
    <text evidence="7">The sequence shown here is derived from an EMBL/GenBank/DDBJ whole genome shotgun (WGS) entry which is preliminary data.</text>
</comment>
<dbReference type="RefSeq" id="WP_046004301.1">
    <property type="nucleotide sequence ID" value="NZ_JXYA01000015.1"/>
</dbReference>
<dbReference type="GO" id="GO:0005886">
    <property type="term" value="C:plasma membrane"/>
    <property type="evidence" value="ECO:0007669"/>
    <property type="project" value="UniProtKB-SubCell"/>
</dbReference>
<dbReference type="Proteomes" id="UP000033452">
    <property type="component" value="Unassembled WGS sequence"/>
</dbReference>
<evidence type="ECO:0000256" key="1">
    <source>
        <dbReference type="ARBA" id="ARBA00004651"/>
    </source>
</evidence>
<dbReference type="EMBL" id="JXYA01000015">
    <property type="protein sequence ID" value="KJZ10467.1"/>
    <property type="molecule type" value="Genomic_DNA"/>
</dbReference>
<dbReference type="InterPro" id="IPR001123">
    <property type="entry name" value="LeuE-type"/>
</dbReference>
<keyword evidence="2" id="KW-1003">Cell membrane</keyword>
<dbReference type="PIRSF" id="PIRSF006324">
    <property type="entry name" value="LeuE"/>
    <property type="match status" value="1"/>
</dbReference>
<comment type="subcellular location">
    <subcellularLocation>
        <location evidence="1">Cell membrane</location>
        <topology evidence="1">Multi-pass membrane protein</topology>
    </subcellularLocation>
</comment>
<evidence type="ECO:0000256" key="2">
    <source>
        <dbReference type="ARBA" id="ARBA00022475"/>
    </source>
</evidence>
<feature type="transmembrane region" description="Helical" evidence="6">
    <location>
        <begin position="123"/>
        <end position="144"/>
    </location>
</feature>
<evidence type="ECO:0000313" key="7">
    <source>
        <dbReference type="EMBL" id="KJZ10467.1"/>
    </source>
</evidence>
<reference evidence="7 8" key="1">
    <citation type="journal article" date="2015" name="BMC Genomics">
        <title>Genome mining reveals unlocked bioactive potential of marine Gram-negative bacteria.</title>
        <authorList>
            <person name="Machado H."/>
            <person name="Sonnenschein E.C."/>
            <person name="Melchiorsen J."/>
            <person name="Gram L."/>
        </authorList>
    </citation>
    <scope>NUCLEOTIDE SEQUENCE [LARGE SCALE GENOMIC DNA]</scope>
    <source>
        <strain evidence="7 8">S2471</strain>
    </source>
</reference>
<dbReference type="Pfam" id="PF01810">
    <property type="entry name" value="LysE"/>
    <property type="match status" value="1"/>
</dbReference>
<keyword evidence="8" id="KW-1185">Reference proteome</keyword>
<dbReference type="PANTHER" id="PTHR30086">
    <property type="entry name" value="ARGININE EXPORTER PROTEIN ARGO"/>
    <property type="match status" value="1"/>
</dbReference>
<evidence type="ECO:0000256" key="5">
    <source>
        <dbReference type="ARBA" id="ARBA00023136"/>
    </source>
</evidence>
<keyword evidence="5 6" id="KW-0472">Membrane</keyword>
<evidence type="ECO:0000256" key="6">
    <source>
        <dbReference type="SAM" id="Phobius"/>
    </source>
</evidence>
<dbReference type="PANTHER" id="PTHR30086:SF20">
    <property type="entry name" value="ARGININE EXPORTER PROTEIN ARGO-RELATED"/>
    <property type="match status" value="1"/>
</dbReference>
<feature type="transmembrane region" description="Helical" evidence="6">
    <location>
        <begin position="156"/>
        <end position="178"/>
    </location>
</feature>
<dbReference type="GO" id="GO:0015171">
    <property type="term" value="F:amino acid transmembrane transporter activity"/>
    <property type="evidence" value="ECO:0007669"/>
    <property type="project" value="TreeGrafter"/>
</dbReference>
<evidence type="ECO:0000256" key="3">
    <source>
        <dbReference type="ARBA" id="ARBA00022692"/>
    </source>
</evidence>
<organism evidence="7 8">
    <name type="scientific">Pseudoalteromonas rubra</name>
    <dbReference type="NCBI Taxonomy" id="43658"/>
    <lineage>
        <taxon>Bacteria</taxon>
        <taxon>Pseudomonadati</taxon>
        <taxon>Pseudomonadota</taxon>
        <taxon>Gammaproteobacteria</taxon>
        <taxon>Alteromonadales</taxon>
        <taxon>Pseudoalteromonadaceae</taxon>
        <taxon>Pseudoalteromonas</taxon>
    </lineage>
</organism>
<keyword evidence="4 6" id="KW-1133">Transmembrane helix</keyword>
<proteinExistence type="predicted"/>
<gene>
    <name evidence="7" type="ORF">TW77_07200</name>
</gene>